<dbReference type="AlphaFoldDB" id="A0A6C0ILK0"/>
<protein>
    <submittedName>
        <fullName evidence="2">Uncharacterized protein</fullName>
    </submittedName>
</protein>
<dbReference type="EMBL" id="MN740207">
    <property type="protein sequence ID" value="QHT93375.1"/>
    <property type="molecule type" value="Genomic_DNA"/>
</dbReference>
<feature type="region of interest" description="Disordered" evidence="1">
    <location>
        <begin position="79"/>
        <end position="103"/>
    </location>
</feature>
<proteinExistence type="predicted"/>
<organism evidence="2">
    <name type="scientific">viral metagenome</name>
    <dbReference type="NCBI Taxonomy" id="1070528"/>
    <lineage>
        <taxon>unclassified sequences</taxon>
        <taxon>metagenomes</taxon>
        <taxon>organismal metagenomes</taxon>
    </lineage>
</organism>
<evidence type="ECO:0000313" key="2">
    <source>
        <dbReference type="EMBL" id="QHT93375.1"/>
    </source>
</evidence>
<evidence type="ECO:0000256" key="1">
    <source>
        <dbReference type="SAM" id="MobiDB-lite"/>
    </source>
</evidence>
<sequence>MKIIVLSVISIVVGHQIVKYIKDKYLDTNATKKMLRESKKMYEDIARALNLTNQQKYIPNKKGNNVKICEEENIVKEIPNRDSQSNTTSLEDLDHISRNTNQFVEPEIDNMQDELTNYMNTLSQ</sequence>
<reference evidence="2" key="1">
    <citation type="journal article" date="2020" name="Nature">
        <title>Giant virus diversity and host interactions through global metagenomics.</title>
        <authorList>
            <person name="Schulz F."/>
            <person name="Roux S."/>
            <person name="Paez-Espino D."/>
            <person name="Jungbluth S."/>
            <person name="Walsh D.A."/>
            <person name="Denef V.J."/>
            <person name="McMahon K.D."/>
            <person name="Konstantinidis K.T."/>
            <person name="Eloe-Fadrosh E.A."/>
            <person name="Kyrpides N.C."/>
            <person name="Woyke T."/>
        </authorList>
    </citation>
    <scope>NUCLEOTIDE SEQUENCE</scope>
    <source>
        <strain evidence="2">GVMAG-M-3300024252-29</strain>
    </source>
</reference>
<accession>A0A6C0ILK0</accession>
<feature type="compositionally biased region" description="Polar residues" evidence="1">
    <location>
        <begin position="81"/>
        <end position="90"/>
    </location>
</feature>
<name>A0A6C0ILK0_9ZZZZ</name>